<evidence type="ECO:0000256" key="15">
    <source>
        <dbReference type="ARBA" id="ARBA00033270"/>
    </source>
</evidence>
<evidence type="ECO:0000256" key="17">
    <source>
        <dbReference type="ARBA" id="ARBA00041185"/>
    </source>
</evidence>
<dbReference type="InterPro" id="IPR013437">
    <property type="entry name" value="FtsW"/>
</dbReference>
<dbReference type="GO" id="GO:0008955">
    <property type="term" value="F:peptidoglycan glycosyltransferase activity"/>
    <property type="evidence" value="ECO:0007669"/>
    <property type="project" value="UniProtKB-EC"/>
</dbReference>
<evidence type="ECO:0000256" key="4">
    <source>
        <dbReference type="ARBA" id="ARBA00022618"/>
    </source>
</evidence>
<dbReference type="GO" id="GO:0032153">
    <property type="term" value="C:cell division site"/>
    <property type="evidence" value="ECO:0007669"/>
    <property type="project" value="TreeGrafter"/>
</dbReference>
<keyword evidence="12" id="KW-0131">Cell cycle</keyword>
<dbReference type="InterPro" id="IPR001182">
    <property type="entry name" value="FtsW/RodA"/>
</dbReference>
<evidence type="ECO:0000256" key="12">
    <source>
        <dbReference type="ARBA" id="ARBA00023306"/>
    </source>
</evidence>
<accession>A0A7W5AWP5</accession>
<feature type="region of interest" description="Disordered" evidence="22">
    <location>
        <begin position="372"/>
        <end position="398"/>
    </location>
</feature>
<evidence type="ECO:0000256" key="21">
    <source>
        <dbReference type="ARBA" id="ARBA00049966"/>
    </source>
</evidence>
<keyword evidence="25" id="KW-1185">Reference proteome</keyword>
<dbReference type="GO" id="GO:0071555">
    <property type="term" value="P:cell wall organization"/>
    <property type="evidence" value="ECO:0007669"/>
    <property type="project" value="UniProtKB-KW"/>
</dbReference>
<feature type="transmembrane region" description="Helical" evidence="23">
    <location>
        <begin position="188"/>
        <end position="208"/>
    </location>
</feature>
<keyword evidence="7 23" id="KW-0812">Transmembrane</keyword>
<dbReference type="InterPro" id="IPR018365">
    <property type="entry name" value="Cell_cycle_FtsW-rel_CS"/>
</dbReference>
<keyword evidence="9" id="KW-0573">Peptidoglycan synthesis</keyword>
<evidence type="ECO:0000256" key="8">
    <source>
        <dbReference type="ARBA" id="ARBA00022960"/>
    </source>
</evidence>
<evidence type="ECO:0000256" key="1">
    <source>
        <dbReference type="ARBA" id="ARBA00004651"/>
    </source>
</evidence>
<evidence type="ECO:0000256" key="13">
    <source>
        <dbReference type="ARBA" id="ARBA00023316"/>
    </source>
</evidence>
<dbReference type="NCBIfam" id="TIGR02614">
    <property type="entry name" value="ftsW"/>
    <property type="match status" value="1"/>
</dbReference>
<proteinExistence type="inferred from homology"/>
<evidence type="ECO:0000256" key="16">
    <source>
        <dbReference type="ARBA" id="ARBA00038053"/>
    </source>
</evidence>
<dbReference type="GO" id="GO:0009252">
    <property type="term" value="P:peptidoglycan biosynthetic process"/>
    <property type="evidence" value="ECO:0007669"/>
    <property type="project" value="UniProtKB-KW"/>
</dbReference>
<sequence>MKTKGRPDFLLFTLTLVLVFFGLLMIYSASSKVTIMDSRYNYDSLYFFKKQMTWILAGVAVMFTAMKMNYHFFRKMIVPLMLLSITFLVLVLFIGSTINGAQSWINLGPMSFQPTEFAKIVVLIYLANIISKKEEKFLNFKVGLLPVLLVIAFYTFLIYKQPDLGACLILLLASAIIIFVGGASFKHVITLGGIGVIGAVAIAMYFLGGQGGYRSSRFTAFLNPLGDPTNTGYQLLNSYYALGHGGVFGTGFGDGVQKIVLPFSYNDFILAVVGEEFGFVGITVFLLVYFAFILRGIQVSLRSKSNFGMLLGIGISSLIAVQAVINIGGVVGLMPITGVTLPLISYGGTSLLITMFSLGILLSISRDRDKEVKETKKTTRTKKTTQPAERVPRINRAY</sequence>
<dbReference type="PANTHER" id="PTHR30474:SF2">
    <property type="entry name" value="PEPTIDOGLYCAN GLYCOSYLTRANSFERASE FTSW-RELATED"/>
    <property type="match status" value="1"/>
</dbReference>
<evidence type="ECO:0000256" key="20">
    <source>
        <dbReference type="ARBA" id="ARBA00049902"/>
    </source>
</evidence>
<evidence type="ECO:0000313" key="25">
    <source>
        <dbReference type="Proteomes" id="UP000570361"/>
    </source>
</evidence>
<dbReference type="Proteomes" id="UP000570361">
    <property type="component" value="Unassembled WGS sequence"/>
</dbReference>
<evidence type="ECO:0000256" key="5">
    <source>
        <dbReference type="ARBA" id="ARBA00022676"/>
    </source>
</evidence>
<dbReference type="Pfam" id="PF01098">
    <property type="entry name" value="FTSW_RODA_SPOVE"/>
    <property type="match status" value="1"/>
</dbReference>
<feature type="transmembrane region" description="Helical" evidence="23">
    <location>
        <begin position="47"/>
        <end position="65"/>
    </location>
</feature>
<comment type="similarity">
    <text evidence="16">Belongs to the SEDS family. FtsW subfamily.</text>
</comment>
<feature type="transmembrane region" description="Helical" evidence="23">
    <location>
        <begin position="137"/>
        <end position="157"/>
    </location>
</feature>
<comment type="subcellular location">
    <subcellularLocation>
        <location evidence="1">Cell membrane</location>
        <topology evidence="1">Multi-pass membrane protein</topology>
    </subcellularLocation>
</comment>
<dbReference type="GO" id="GO:0005886">
    <property type="term" value="C:plasma membrane"/>
    <property type="evidence" value="ECO:0007669"/>
    <property type="project" value="UniProtKB-SubCell"/>
</dbReference>
<evidence type="ECO:0000256" key="9">
    <source>
        <dbReference type="ARBA" id="ARBA00022984"/>
    </source>
</evidence>
<gene>
    <name evidence="24" type="ORF">FHS18_002144</name>
</gene>
<dbReference type="GO" id="GO:0008360">
    <property type="term" value="P:regulation of cell shape"/>
    <property type="evidence" value="ECO:0007669"/>
    <property type="project" value="UniProtKB-KW"/>
</dbReference>
<feature type="transmembrane region" description="Helical" evidence="23">
    <location>
        <begin position="110"/>
        <end position="130"/>
    </location>
</feature>
<dbReference type="EMBL" id="JACHXK010000004">
    <property type="protein sequence ID" value="MBB3110077.1"/>
    <property type="molecule type" value="Genomic_DNA"/>
</dbReference>
<dbReference type="PANTHER" id="PTHR30474">
    <property type="entry name" value="CELL CYCLE PROTEIN"/>
    <property type="match status" value="1"/>
</dbReference>
<dbReference type="AlphaFoldDB" id="A0A7W5AWP5"/>
<evidence type="ECO:0000256" key="6">
    <source>
        <dbReference type="ARBA" id="ARBA00022679"/>
    </source>
</evidence>
<evidence type="ECO:0000256" key="19">
    <source>
        <dbReference type="ARBA" id="ARBA00044770"/>
    </source>
</evidence>
<feature type="transmembrane region" description="Helical" evidence="23">
    <location>
        <begin position="343"/>
        <end position="364"/>
    </location>
</feature>
<organism evidence="24 25">
    <name type="scientific">Paenibacillus phyllosphaerae</name>
    <dbReference type="NCBI Taxonomy" id="274593"/>
    <lineage>
        <taxon>Bacteria</taxon>
        <taxon>Bacillati</taxon>
        <taxon>Bacillota</taxon>
        <taxon>Bacilli</taxon>
        <taxon>Bacillales</taxon>
        <taxon>Paenibacillaceae</taxon>
        <taxon>Paenibacillus</taxon>
    </lineage>
</organism>
<keyword evidence="4 24" id="KW-0132">Cell division</keyword>
<feature type="transmembrane region" description="Helical" evidence="23">
    <location>
        <begin position="77"/>
        <end position="98"/>
    </location>
</feature>
<feature type="transmembrane region" description="Helical" evidence="23">
    <location>
        <begin position="277"/>
        <end position="297"/>
    </location>
</feature>
<name>A0A7W5AWP5_9BACL</name>
<keyword evidence="5" id="KW-0328">Glycosyltransferase</keyword>
<keyword evidence="3" id="KW-1003">Cell membrane</keyword>
<feature type="transmembrane region" description="Helical" evidence="23">
    <location>
        <begin position="163"/>
        <end position="181"/>
    </location>
</feature>
<evidence type="ECO:0000256" key="22">
    <source>
        <dbReference type="SAM" id="MobiDB-lite"/>
    </source>
</evidence>
<evidence type="ECO:0000256" key="7">
    <source>
        <dbReference type="ARBA" id="ARBA00022692"/>
    </source>
</evidence>
<comment type="function">
    <text evidence="21">Peptidoglycan polymerase that is essential for cell division.</text>
</comment>
<keyword evidence="13" id="KW-0961">Cell wall biogenesis/degradation</keyword>
<evidence type="ECO:0000256" key="11">
    <source>
        <dbReference type="ARBA" id="ARBA00023136"/>
    </source>
</evidence>
<keyword evidence="6" id="KW-0808">Transferase</keyword>
<feature type="transmembrane region" description="Helical" evidence="23">
    <location>
        <begin position="309"/>
        <end position="331"/>
    </location>
</feature>
<reference evidence="24 25" key="1">
    <citation type="submission" date="2020-08" db="EMBL/GenBank/DDBJ databases">
        <title>Genomic Encyclopedia of Type Strains, Phase III (KMG-III): the genomes of soil and plant-associated and newly described type strains.</title>
        <authorList>
            <person name="Whitman W."/>
        </authorList>
    </citation>
    <scope>NUCLEOTIDE SEQUENCE [LARGE SCALE GENOMIC DNA]</scope>
    <source>
        <strain evidence="24 25">CECT 5862</strain>
    </source>
</reference>
<dbReference type="GO" id="GO:0051301">
    <property type="term" value="P:cell division"/>
    <property type="evidence" value="ECO:0007669"/>
    <property type="project" value="UniProtKB-KW"/>
</dbReference>
<dbReference type="PROSITE" id="PS00428">
    <property type="entry name" value="FTSW_RODA_SPOVE"/>
    <property type="match status" value="1"/>
</dbReference>
<evidence type="ECO:0000256" key="23">
    <source>
        <dbReference type="SAM" id="Phobius"/>
    </source>
</evidence>
<evidence type="ECO:0000256" key="18">
    <source>
        <dbReference type="ARBA" id="ARBA00041418"/>
    </source>
</evidence>
<evidence type="ECO:0000256" key="3">
    <source>
        <dbReference type="ARBA" id="ARBA00022475"/>
    </source>
</evidence>
<dbReference type="GO" id="GO:0015648">
    <property type="term" value="F:lipid-linked peptidoglycan transporter activity"/>
    <property type="evidence" value="ECO:0007669"/>
    <property type="project" value="TreeGrafter"/>
</dbReference>
<evidence type="ECO:0000256" key="10">
    <source>
        <dbReference type="ARBA" id="ARBA00022989"/>
    </source>
</evidence>
<comment type="caution">
    <text evidence="24">The sequence shown here is derived from an EMBL/GenBank/DDBJ whole genome shotgun (WGS) entry which is preliminary data.</text>
</comment>
<comment type="pathway">
    <text evidence="2">Cell wall biogenesis; peptidoglycan biosynthesis.</text>
</comment>
<keyword evidence="11 23" id="KW-0472">Membrane</keyword>
<evidence type="ECO:0000256" key="14">
    <source>
        <dbReference type="ARBA" id="ARBA00032370"/>
    </source>
</evidence>
<comment type="catalytic activity">
    <reaction evidence="20">
        <text>[GlcNAc-(1-&gt;4)-Mur2Ac(oyl-L-Ala-gamma-D-Glu-L-Lys-D-Ala-D-Ala)](n)-di-trans,octa-cis-undecaprenyl diphosphate + beta-D-GlcNAc-(1-&gt;4)-Mur2Ac(oyl-L-Ala-gamma-D-Glu-L-Lys-D-Ala-D-Ala)-di-trans,octa-cis-undecaprenyl diphosphate = [GlcNAc-(1-&gt;4)-Mur2Ac(oyl-L-Ala-gamma-D-Glu-L-Lys-D-Ala-D-Ala)](n+1)-di-trans,octa-cis-undecaprenyl diphosphate + di-trans,octa-cis-undecaprenyl diphosphate + H(+)</text>
        <dbReference type="Rhea" id="RHEA:23708"/>
        <dbReference type="Rhea" id="RHEA-COMP:9602"/>
        <dbReference type="Rhea" id="RHEA-COMP:9603"/>
        <dbReference type="ChEBI" id="CHEBI:15378"/>
        <dbReference type="ChEBI" id="CHEBI:58405"/>
        <dbReference type="ChEBI" id="CHEBI:60033"/>
        <dbReference type="ChEBI" id="CHEBI:78435"/>
        <dbReference type="EC" id="2.4.99.28"/>
    </reaction>
</comment>
<keyword evidence="10 23" id="KW-1133">Transmembrane helix</keyword>
<protein>
    <recommendedName>
        <fullName evidence="17">Probable peptidoglycan glycosyltransferase FtsW</fullName>
        <ecNumber evidence="19">2.4.99.28</ecNumber>
    </recommendedName>
    <alternativeName>
        <fullName evidence="18">Cell division protein FtsW</fullName>
    </alternativeName>
    <alternativeName>
        <fullName evidence="15">Cell wall polymerase</fullName>
    </alternativeName>
    <alternativeName>
        <fullName evidence="14">Peptidoglycan polymerase</fullName>
    </alternativeName>
</protein>
<evidence type="ECO:0000256" key="2">
    <source>
        <dbReference type="ARBA" id="ARBA00004752"/>
    </source>
</evidence>
<keyword evidence="8" id="KW-0133">Cell shape</keyword>
<evidence type="ECO:0000313" key="24">
    <source>
        <dbReference type="EMBL" id="MBB3110077.1"/>
    </source>
</evidence>
<dbReference type="EC" id="2.4.99.28" evidence="19"/>